<comment type="caution">
    <text evidence="2">The sequence shown here is derived from an EMBL/GenBank/DDBJ whole genome shotgun (WGS) entry which is preliminary data.</text>
</comment>
<evidence type="ECO:0000313" key="2">
    <source>
        <dbReference type="EMBL" id="KAG5635973.1"/>
    </source>
</evidence>
<sequence length="161" mass="17359">MKEPNTSLLNDHQVLSAGSSQGSYFRPLRWSLADRSNARLPSVSLLTTSDLRANANRAASTGTHRLATLLADEDRDAASGERSGPTVRRSGGTKEGDRLTTLLTDEDWDHRIRVQSPKDESPTTYGVSVTLWIGAALAEKNGKDSGCGKTLKVKPGRAELL</sequence>
<dbReference type="Proteomes" id="UP000717328">
    <property type="component" value="Unassembled WGS sequence"/>
</dbReference>
<accession>A0A9P7FTI9</accession>
<feature type="region of interest" description="Disordered" evidence="1">
    <location>
        <begin position="70"/>
        <end position="99"/>
    </location>
</feature>
<protein>
    <submittedName>
        <fullName evidence="2">Uncharacterized protein</fullName>
    </submittedName>
</protein>
<dbReference type="AlphaFoldDB" id="A0A9P7FTI9"/>
<gene>
    <name evidence="2" type="ORF">H0H81_009519</name>
</gene>
<reference evidence="2" key="2">
    <citation type="submission" date="2021-10" db="EMBL/GenBank/DDBJ databases">
        <title>Phylogenomics reveals ancestral predisposition of the termite-cultivated fungus Termitomyces towards a domesticated lifestyle.</title>
        <authorList>
            <person name="Auxier B."/>
            <person name="Grum-Grzhimaylo A."/>
            <person name="Cardenas M.E."/>
            <person name="Lodge J.D."/>
            <person name="Laessoe T."/>
            <person name="Pedersen O."/>
            <person name="Smith M.E."/>
            <person name="Kuyper T.W."/>
            <person name="Franco-Molano E.A."/>
            <person name="Baroni T.J."/>
            <person name="Aanen D.K."/>
        </authorList>
    </citation>
    <scope>NUCLEOTIDE SEQUENCE</scope>
    <source>
        <strain evidence="2">D49</strain>
    </source>
</reference>
<evidence type="ECO:0000256" key="1">
    <source>
        <dbReference type="SAM" id="MobiDB-lite"/>
    </source>
</evidence>
<proteinExistence type="predicted"/>
<evidence type="ECO:0000313" key="3">
    <source>
        <dbReference type="Proteomes" id="UP000717328"/>
    </source>
</evidence>
<organism evidence="2 3">
    <name type="scientific">Sphagnurus paluster</name>
    <dbReference type="NCBI Taxonomy" id="117069"/>
    <lineage>
        <taxon>Eukaryota</taxon>
        <taxon>Fungi</taxon>
        <taxon>Dikarya</taxon>
        <taxon>Basidiomycota</taxon>
        <taxon>Agaricomycotina</taxon>
        <taxon>Agaricomycetes</taxon>
        <taxon>Agaricomycetidae</taxon>
        <taxon>Agaricales</taxon>
        <taxon>Tricholomatineae</taxon>
        <taxon>Lyophyllaceae</taxon>
        <taxon>Sphagnurus</taxon>
    </lineage>
</organism>
<dbReference type="EMBL" id="JABCKI010005994">
    <property type="protein sequence ID" value="KAG5635973.1"/>
    <property type="molecule type" value="Genomic_DNA"/>
</dbReference>
<keyword evidence="3" id="KW-1185">Reference proteome</keyword>
<reference evidence="2" key="1">
    <citation type="submission" date="2021-02" db="EMBL/GenBank/DDBJ databases">
        <authorList>
            <person name="Nieuwenhuis M."/>
            <person name="Van De Peppel L.J.J."/>
        </authorList>
    </citation>
    <scope>NUCLEOTIDE SEQUENCE</scope>
    <source>
        <strain evidence="2">D49</strain>
    </source>
</reference>
<name>A0A9P7FTI9_9AGAR</name>